<organism evidence="2 3">
    <name type="scientific">Sporothrix bragantina</name>
    <dbReference type="NCBI Taxonomy" id="671064"/>
    <lineage>
        <taxon>Eukaryota</taxon>
        <taxon>Fungi</taxon>
        <taxon>Dikarya</taxon>
        <taxon>Ascomycota</taxon>
        <taxon>Pezizomycotina</taxon>
        <taxon>Sordariomycetes</taxon>
        <taxon>Sordariomycetidae</taxon>
        <taxon>Ophiostomatales</taxon>
        <taxon>Ophiostomataceae</taxon>
        <taxon>Sporothrix</taxon>
    </lineage>
</organism>
<evidence type="ECO:0000313" key="2">
    <source>
        <dbReference type="EMBL" id="CAK7215685.1"/>
    </source>
</evidence>
<sequence>MRSSAGSTAVVTAGAASTPNRHHPLQQEQTHDAKPTLQTLQAQHSQSLSPGHKQQQLIASSDSGDGDDGDDRSDVDGDDDGTGVRTGKRKRPISVSYV</sequence>
<keyword evidence="3" id="KW-1185">Reference proteome</keyword>
<feature type="compositionally biased region" description="Low complexity" evidence="1">
    <location>
        <begin position="1"/>
        <end position="18"/>
    </location>
</feature>
<proteinExistence type="predicted"/>
<gene>
    <name evidence="2" type="ORF">SBRCBS47491_002568</name>
</gene>
<dbReference type="EMBL" id="CAWUHC010000015">
    <property type="protein sequence ID" value="CAK7215685.1"/>
    <property type="molecule type" value="Genomic_DNA"/>
</dbReference>
<feature type="region of interest" description="Disordered" evidence="1">
    <location>
        <begin position="1"/>
        <end position="98"/>
    </location>
</feature>
<feature type="compositionally biased region" description="Polar residues" evidence="1">
    <location>
        <begin position="36"/>
        <end position="59"/>
    </location>
</feature>
<accession>A0ABP0B843</accession>
<comment type="caution">
    <text evidence="2">The sequence shown here is derived from an EMBL/GenBank/DDBJ whole genome shotgun (WGS) entry which is preliminary data.</text>
</comment>
<dbReference type="Proteomes" id="UP001642406">
    <property type="component" value="Unassembled WGS sequence"/>
</dbReference>
<evidence type="ECO:0000313" key="3">
    <source>
        <dbReference type="Proteomes" id="UP001642406"/>
    </source>
</evidence>
<protein>
    <submittedName>
        <fullName evidence="2">Uncharacterized protein</fullName>
    </submittedName>
</protein>
<evidence type="ECO:0000256" key="1">
    <source>
        <dbReference type="SAM" id="MobiDB-lite"/>
    </source>
</evidence>
<feature type="compositionally biased region" description="Acidic residues" evidence="1">
    <location>
        <begin position="64"/>
        <end position="81"/>
    </location>
</feature>
<name>A0ABP0B843_9PEZI</name>
<reference evidence="2 3" key="1">
    <citation type="submission" date="2024-01" db="EMBL/GenBank/DDBJ databases">
        <authorList>
            <person name="Allen C."/>
            <person name="Tagirdzhanova G."/>
        </authorList>
    </citation>
    <scope>NUCLEOTIDE SEQUENCE [LARGE SCALE GENOMIC DNA]</scope>
</reference>